<comment type="caution">
    <text evidence="3">The sequence shown here is derived from an EMBL/GenBank/DDBJ whole genome shotgun (WGS) entry which is preliminary data.</text>
</comment>
<reference evidence="3 4" key="1">
    <citation type="submission" date="2015-12" db="EMBL/GenBank/DDBJ databases">
        <title>The genome of Folsomia candida.</title>
        <authorList>
            <person name="Faddeeva A."/>
            <person name="Derks M.F."/>
            <person name="Anvar Y."/>
            <person name="Smit S."/>
            <person name="Van Straalen N."/>
            <person name="Roelofs D."/>
        </authorList>
    </citation>
    <scope>NUCLEOTIDE SEQUENCE [LARGE SCALE GENOMIC DNA]</scope>
    <source>
        <strain evidence="3 4">VU population</strain>
        <tissue evidence="3">Whole body</tissue>
    </source>
</reference>
<feature type="domain" description="Doublecortin" evidence="2">
    <location>
        <begin position="13"/>
        <end position="97"/>
    </location>
</feature>
<feature type="region of interest" description="Disordered" evidence="1">
    <location>
        <begin position="440"/>
        <end position="465"/>
    </location>
</feature>
<dbReference type="InterPro" id="IPR036572">
    <property type="entry name" value="Doublecortin_dom_sf"/>
</dbReference>
<evidence type="ECO:0000313" key="3">
    <source>
        <dbReference type="EMBL" id="OXA61859.1"/>
    </source>
</evidence>
<dbReference type="PROSITE" id="PS50309">
    <property type="entry name" value="DC"/>
    <property type="match status" value="1"/>
</dbReference>
<dbReference type="EMBL" id="LNIX01000001">
    <property type="protein sequence ID" value="OXA61859.1"/>
    <property type="molecule type" value="Genomic_DNA"/>
</dbReference>
<dbReference type="InterPro" id="IPR003533">
    <property type="entry name" value="Doublecortin_dom"/>
</dbReference>
<sequence length="630" mass="72378">MLKRDHWSLCHPVNIYVYKNGITGVPATLVHIPAEKKKNMSGLMEVLQARLKLSVGYPQKLYHINGIRVCRTSELQMYDEYVVVTNLDTRFRCAEYGRPRSPLVVIGPYSRHVRSINVNEQNFNIFNIKKRKNEDKKTKFGYAYSFAQDGFGPSELAYINTSTSSRECGSLCRNIKRCVGCKNSDISPLQPPTTAMPMTSCKTPEEDAFYKKYKAECEQIAPVCPTYNQPTQEMGVSTRDFELELDELAEADVDSEHLLAFINRYKDIGGQLYRMFHDRLNEDSQKAQRDHCLDPDQTWYSEHLFKMFINRMDQKESGRPSGTNSAKANSNDTPGSGSKCSAKTIEFDQLSDTRTGAKAVANSDPNVKHYPLVEVGAQKSLSSLVKHCSVPAGTTKPRDNNKYSNNYKVYNAYASTSQMHTCPEFDDFLKNKLLENLQEKKSSEHHASAISRTSSGNNNNTRKYQWQNEDSVNNLTDSMYDMDRPHQFLQKDTIAEDDFNRQFSRRDLSELSHLPHVTQPSESLDQFTRFSHQHENTLEPTRPWYYDDDVGQNMTTLHDNISRDLSQHFTTFPLSIPSETVIADDEFQILHHHRIHARADRHRPPPQFQNARLLIPTYDNNGNFVHYVFQ</sequence>
<dbReference type="GO" id="GO:0035556">
    <property type="term" value="P:intracellular signal transduction"/>
    <property type="evidence" value="ECO:0007669"/>
    <property type="project" value="InterPro"/>
</dbReference>
<dbReference type="AlphaFoldDB" id="A0A226EWF2"/>
<feature type="region of interest" description="Disordered" evidence="1">
    <location>
        <begin position="314"/>
        <end position="341"/>
    </location>
</feature>
<protein>
    <recommendedName>
        <fullName evidence="2">Doublecortin domain-containing protein</fullName>
    </recommendedName>
</protein>
<evidence type="ECO:0000256" key="1">
    <source>
        <dbReference type="SAM" id="MobiDB-lite"/>
    </source>
</evidence>
<dbReference type="Proteomes" id="UP000198287">
    <property type="component" value="Unassembled WGS sequence"/>
</dbReference>
<proteinExistence type="predicted"/>
<evidence type="ECO:0000313" key="4">
    <source>
        <dbReference type="Proteomes" id="UP000198287"/>
    </source>
</evidence>
<evidence type="ECO:0000259" key="2">
    <source>
        <dbReference type="PROSITE" id="PS50309"/>
    </source>
</evidence>
<dbReference type="OrthoDB" id="47802at2759"/>
<feature type="compositionally biased region" description="Polar residues" evidence="1">
    <location>
        <begin position="450"/>
        <end position="465"/>
    </location>
</feature>
<accession>A0A226EWF2</accession>
<dbReference type="Gene3D" id="3.10.20.230">
    <property type="entry name" value="Doublecortin domain"/>
    <property type="match status" value="1"/>
</dbReference>
<organism evidence="3 4">
    <name type="scientific">Folsomia candida</name>
    <name type="common">Springtail</name>
    <dbReference type="NCBI Taxonomy" id="158441"/>
    <lineage>
        <taxon>Eukaryota</taxon>
        <taxon>Metazoa</taxon>
        <taxon>Ecdysozoa</taxon>
        <taxon>Arthropoda</taxon>
        <taxon>Hexapoda</taxon>
        <taxon>Collembola</taxon>
        <taxon>Entomobryomorpha</taxon>
        <taxon>Isotomoidea</taxon>
        <taxon>Isotomidae</taxon>
        <taxon>Proisotominae</taxon>
        <taxon>Folsomia</taxon>
    </lineage>
</organism>
<keyword evidence="4" id="KW-1185">Reference proteome</keyword>
<feature type="compositionally biased region" description="Polar residues" evidence="1">
    <location>
        <begin position="320"/>
        <end position="341"/>
    </location>
</feature>
<gene>
    <name evidence="3" type="ORF">Fcan01_02384</name>
</gene>
<name>A0A226EWF2_FOLCA</name>
<dbReference type="SUPFAM" id="SSF89837">
    <property type="entry name" value="Doublecortin (DC)"/>
    <property type="match status" value="1"/>
</dbReference>